<evidence type="ECO:0000256" key="11">
    <source>
        <dbReference type="ARBA" id="ARBA00023004"/>
    </source>
</evidence>
<comment type="similarity">
    <text evidence="4">Belongs to the nitrite and sulfite reductase 4Fe-4S domain family.</text>
</comment>
<dbReference type="RefSeq" id="WP_123047007.1">
    <property type="nucleotide sequence ID" value="NZ_PTJO01000001.1"/>
</dbReference>
<dbReference type="InterPro" id="IPR005117">
    <property type="entry name" value="NiRdtase/SiRdtase_haem-b_fer"/>
</dbReference>
<dbReference type="InterPro" id="IPR036136">
    <property type="entry name" value="Nit/Sulf_reduc_fer-like_dom_sf"/>
</dbReference>
<comment type="cofactor">
    <cofactor evidence="2">
        <name>[4Fe-4S] cluster</name>
        <dbReference type="ChEBI" id="CHEBI:49883"/>
    </cofactor>
</comment>
<dbReference type="AlphaFoldDB" id="A0A3M8KBQ9"/>
<evidence type="ECO:0000259" key="15">
    <source>
        <dbReference type="Pfam" id="PF01077"/>
    </source>
</evidence>
<evidence type="ECO:0000256" key="12">
    <source>
        <dbReference type="ARBA" id="ARBA00023014"/>
    </source>
</evidence>
<comment type="catalytic activity">
    <reaction evidence="13">
        <text>hydrogen sulfide + 6 oxidized [2Fe-2S]-[ferredoxin] + 3 H2O = sulfite + 6 reduced [2Fe-2S]-[ferredoxin] + 7 H(+)</text>
        <dbReference type="Rhea" id="RHEA:23132"/>
        <dbReference type="Rhea" id="RHEA-COMP:10000"/>
        <dbReference type="Rhea" id="RHEA-COMP:10001"/>
        <dbReference type="ChEBI" id="CHEBI:15377"/>
        <dbReference type="ChEBI" id="CHEBI:15378"/>
        <dbReference type="ChEBI" id="CHEBI:17359"/>
        <dbReference type="ChEBI" id="CHEBI:29919"/>
        <dbReference type="ChEBI" id="CHEBI:33737"/>
        <dbReference type="ChEBI" id="CHEBI:33738"/>
        <dbReference type="EC" id="1.8.7.1"/>
    </reaction>
</comment>
<dbReference type="Pfam" id="PF01077">
    <property type="entry name" value="NIR_SIR"/>
    <property type="match status" value="2"/>
</dbReference>
<keyword evidence="7" id="KW-0349">Heme</keyword>
<dbReference type="Pfam" id="PF03460">
    <property type="entry name" value="NIR_SIR_ferr"/>
    <property type="match status" value="2"/>
</dbReference>
<evidence type="ECO:0000313" key="18">
    <source>
        <dbReference type="Proteomes" id="UP000266975"/>
    </source>
</evidence>
<protein>
    <recommendedName>
        <fullName evidence="5">assimilatory sulfite reductase (ferredoxin)</fullName>
        <ecNumber evidence="5">1.8.7.1</ecNumber>
    </recommendedName>
</protein>
<reference evidence="17 18" key="1">
    <citation type="submission" date="2018-02" db="EMBL/GenBank/DDBJ databases">
        <title>Corynebacterium alimpuense sp. nov., a marine obligate actinomycete isolated from sediments of Valparaiso bay, Chile.</title>
        <authorList>
            <person name="Claverias F."/>
            <person name="Gonzales-Siles L."/>
            <person name="Salva-Serra F."/>
            <person name="Inganaes E."/>
            <person name="Molin K."/>
            <person name="Cumsille A."/>
            <person name="Undabarrena A."/>
            <person name="Couve E."/>
            <person name="Moore E.R.B."/>
            <person name="Gomila M."/>
            <person name="Camara B."/>
        </authorList>
    </citation>
    <scope>NUCLEOTIDE SEQUENCE [LARGE SCALE GENOMIC DNA]</scope>
    <source>
        <strain evidence="17 18">CCUG 69366</strain>
    </source>
</reference>
<keyword evidence="12" id="KW-0411">Iron-sulfur</keyword>
<comment type="caution">
    <text evidence="17">The sequence shown here is derived from an EMBL/GenBank/DDBJ whole genome shotgun (WGS) entry which is preliminary data.</text>
</comment>
<dbReference type="InterPro" id="IPR045854">
    <property type="entry name" value="NO2/SO3_Rdtase_4Fe4S_sf"/>
</dbReference>
<feature type="domain" description="Nitrite/Sulfite reductase ferredoxin-like" evidence="16">
    <location>
        <begin position="351"/>
        <end position="416"/>
    </location>
</feature>
<evidence type="ECO:0000256" key="2">
    <source>
        <dbReference type="ARBA" id="ARBA00001966"/>
    </source>
</evidence>
<evidence type="ECO:0000313" key="17">
    <source>
        <dbReference type="EMBL" id="RNE49962.1"/>
    </source>
</evidence>
<dbReference type="OrthoDB" id="3189055at2"/>
<dbReference type="PANTHER" id="PTHR32439:SF0">
    <property type="entry name" value="FERREDOXIN--NITRITE REDUCTASE, CHLOROPLASTIC"/>
    <property type="match status" value="1"/>
</dbReference>
<feature type="domain" description="Nitrite/Sulfite reductase ferredoxin-like" evidence="16">
    <location>
        <begin position="105"/>
        <end position="167"/>
    </location>
</feature>
<evidence type="ECO:0000256" key="9">
    <source>
        <dbReference type="ARBA" id="ARBA00022784"/>
    </source>
</evidence>
<feature type="compositionally biased region" description="Low complexity" evidence="14">
    <location>
        <begin position="1"/>
        <end position="14"/>
    </location>
</feature>
<comment type="function">
    <text evidence="3">Catalyzes the reduction of sulfite to sulfide, a step in the biosynthesis of sulfur-containing amino acids and cofactors.</text>
</comment>
<dbReference type="InterPro" id="IPR006066">
    <property type="entry name" value="NO2/SO3_Rdtase_FeS/sirohaem_BS"/>
</dbReference>
<evidence type="ECO:0000256" key="14">
    <source>
        <dbReference type="SAM" id="MobiDB-lite"/>
    </source>
</evidence>
<dbReference type="PANTHER" id="PTHR32439">
    <property type="entry name" value="FERREDOXIN--NITRITE REDUCTASE, CHLOROPLASTIC"/>
    <property type="match status" value="1"/>
</dbReference>
<evidence type="ECO:0000256" key="5">
    <source>
        <dbReference type="ARBA" id="ARBA00012353"/>
    </source>
</evidence>
<evidence type="ECO:0000256" key="10">
    <source>
        <dbReference type="ARBA" id="ARBA00023002"/>
    </source>
</evidence>
<keyword evidence="18" id="KW-1185">Reference proteome</keyword>
<evidence type="ECO:0000256" key="13">
    <source>
        <dbReference type="ARBA" id="ARBA00049518"/>
    </source>
</evidence>
<dbReference type="InterPro" id="IPR051329">
    <property type="entry name" value="NIR_SIR_4Fe-4S"/>
</dbReference>
<proteinExistence type="inferred from homology"/>
<accession>A0A3M8KBQ9</accession>
<dbReference type="Proteomes" id="UP000266975">
    <property type="component" value="Unassembled WGS sequence"/>
</dbReference>
<dbReference type="FunFam" id="3.30.413.10:FF:000013">
    <property type="entry name" value="Sulfite reductase [ferredoxin]"/>
    <property type="match status" value="1"/>
</dbReference>
<dbReference type="SUPFAM" id="SSF56014">
    <property type="entry name" value="Nitrite and sulphite reductase 4Fe-4S domain-like"/>
    <property type="match status" value="2"/>
</dbReference>
<dbReference type="PROSITE" id="PS00365">
    <property type="entry name" value="NIR_SIR"/>
    <property type="match status" value="1"/>
</dbReference>
<evidence type="ECO:0000256" key="7">
    <source>
        <dbReference type="ARBA" id="ARBA00022617"/>
    </source>
</evidence>
<keyword evidence="9" id="KW-0883">Thioether bond</keyword>
<dbReference type="Gene3D" id="3.30.413.10">
    <property type="entry name" value="Sulfite Reductase Hemoprotein, domain 1"/>
    <property type="match status" value="2"/>
</dbReference>
<gene>
    <name evidence="17" type="ORF">C5L39_00875</name>
</gene>
<feature type="domain" description="Nitrite/sulphite reductase 4Fe-4S" evidence="15">
    <location>
        <begin position="176"/>
        <end position="331"/>
    </location>
</feature>
<sequence>MSPTTNATTQAAPARGKRPKRTPKPQGQWKIDGKAPLHHVEEVKQEEDVLAVKQRVIDIYSKQGFDSIPADDIAPRFKWLGIYTQRRQDLGGELTGQVSDAELQDKFLMMRVRIDGGLASPERLRVIGEISRDYARSTADFTDRQNIQLHWLRIEDVPAIWEKLEAVGLTSVLGCGDVPRVILGSPVAGVAAEEIIDATPAIEIIQRDLVPNPEFHNLPRKFKSAISGHSRQDVTHEIQDISFIGSVHPEYGPGFECYVGGGLSTNPMIAQSLGAWVPIDEVPEVWAGVARIFRDYGYRRLRNRARLKFLVAEWGIEKFREVLETEYLGHKLIDGPHQPINPGYRDHIGAHPQKDGKFYLGVKPTVGHTTGEQLIAIAAVAERFGISRIRTTAEKELVFLDVERTDLADLGRALDEVGLFSKPSEWRRNIISCTGLEFCKLAHATTKSRAVELVDELEERIGDIDVPVRIALNGCPNSCARTQVADIGFKGQTVTDAEGNRVEGFQVHLGGSMNVNANFGRKVKGHKVIADEVGDYVVRVVSHFKQQRTPDETFQEWIQRAEEEALK</sequence>
<dbReference type="GO" id="GO:0051539">
    <property type="term" value="F:4 iron, 4 sulfur cluster binding"/>
    <property type="evidence" value="ECO:0007669"/>
    <property type="project" value="UniProtKB-KW"/>
</dbReference>
<dbReference type="GO" id="GO:0050311">
    <property type="term" value="F:sulfite reductase (ferredoxin) activity"/>
    <property type="evidence" value="ECO:0007669"/>
    <property type="project" value="UniProtKB-EC"/>
</dbReference>
<dbReference type="EMBL" id="PTJO01000001">
    <property type="protein sequence ID" value="RNE49962.1"/>
    <property type="molecule type" value="Genomic_DNA"/>
</dbReference>
<evidence type="ECO:0000256" key="4">
    <source>
        <dbReference type="ARBA" id="ARBA00010429"/>
    </source>
</evidence>
<evidence type="ECO:0000256" key="6">
    <source>
        <dbReference type="ARBA" id="ARBA00022485"/>
    </source>
</evidence>
<keyword evidence="10" id="KW-0560">Oxidoreductase</keyword>
<evidence type="ECO:0000256" key="3">
    <source>
        <dbReference type="ARBA" id="ARBA00003247"/>
    </source>
</evidence>
<evidence type="ECO:0000256" key="1">
    <source>
        <dbReference type="ARBA" id="ARBA00001929"/>
    </source>
</evidence>
<dbReference type="InterPro" id="IPR006067">
    <property type="entry name" value="NO2/SO3_Rdtase_4Fe4S_dom"/>
</dbReference>
<keyword evidence="11" id="KW-0408">Iron</keyword>
<comment type="cofactor">
    <cofactor evidence="1">
        <name>siroheme</name>
        <dbReference type="ChEBI" id="CHEBI:60052"/>
    </cofactor>
</comment>
<keyword evidence="8" id="KW-0479">Metal-binding</keyword>
<keyword evidence="6" id="KW-0004">4Fe-4S</keyword>
<dbReference type="SUPFAM" id="SSF55124">
    <property type="entry name" value="Nitrite/Sulfite reductase N-terminal domain-like"/>
    <property type="match status" value="2"/>
</dbReference>
<dbReference type="GO" id="GO:0020037">
    <property type="term" value="F:heme binding"/>
    <property type="evidence" value="ECO:0007669"/>
    <property type="project" value="InterPro"/>
</dbReference>
<feature type="domain" description="Nitrite/sulphite reductase 4Fe-4S" evidence="15">
    <location>
        <begin position="428"/>
        <end position="564"/>
    </location>
</feature>
<dbReference type="Gene3D" id="3.90.480.20">
    <property type="match status" value="1"/>
</dbReference>
<dbReference type="GO" id="GO:0046872">
    <property type="term" value="F:metal ion binding"/>
    <property type="evidence" value="ECO:0007669"/>
    <property type="project" value="UniProtKB-KW"/>
</dbReference>
<dbReference type="PRINTS" id="PR00397">
    <property type="entry name" value="SIROHAEM"/>
</dbReference>
<feature type="region of interest" description="Disordered" evidence="14">
    <location>
        <begin position="1"/>
        <end position="32"/>
    </location>
</feature>
<name>A0A3M8KBQ9_9CORY</name>
<evidence type="ECO:0000259" key="16">
    <source>
        <dbReference type="Pfam" id="PF03460"/>
    </source>
</evidence>
<organism evidence="17 18">
    <name type="scientific">Corynebacterium alimapuense</name>
    <dbReference type="NCBI Taxonomy" id="1576874"/>
    <lineage>
        <taxon>Bacteria</taxon>
        <taxon>Bacillati</taxon>
        <taxon>Actinomycetota</taxon>
        <taxon>Actinomycetes</taxon>
        <taxon>Mycobacteriales</taxon>
        <taxon>Corynebacteriaceae</taxon>
        <taxon>Corynebacterium</taxon>
    </lineage>
</organism>
<dbReference type="FunFam" id="3.30.413.10:FF:000009">
    <property type="entry name" value="Sulfite reductase [ferredoxin]"/>
    <property type="match status" value="1"/>
</dbReference>
<evidence type="ECO:0000256" key="8">
    <source>
        <dbReference type="ARBA" id="ARBA00022723"/>
    </source>
</evidence>
<dbReference type="EC" id="1.8.7.1" evidence="5"/>